<accession>A0ABP0IFE1</accession>
<dbReference type="InterPro" id="IPR037151">
    <property type="entry name" value="AlkB-like_sf"/>
</dbReference>
<name>A0ABP0IFE1_9DINO</name>
<dbReference type="SUPFAM" id="SSF51197">
    <property type="entry name" value="Clavaminate synthase-like"/>
    <property type="match status" value="1"/>
</dbReference>
<keyword evidence="2" id="KW-1185">Reference proteome</keyword>
<reference evidence="1 2" key="1">
    <citation type="submission" date="2024-02" db="EMBL/GenBank/DDBJ databases">
        <authorList>
            <person name="Chen Y."/>
            <person name="Shah S."/>
            <person name="Dougan E. K."/>
            <person name="Thang M."/>
            <person name="Chan C."/>
        </authorList>
    </citation>
    <scope>NUCLEOTIDE SEQUENCE [LARGE SCALE GENOMIC DNA]</scope>
</reference>
<dbReference type="PANTHER" id="PTHR42256">
    <property type="entry name" value="OXOGLUTARATE/IRON-DEPENDENT DIOXYGENASE"/>
    <property type="match status" value="1"/>
</dbReference>
<evidence type="ECO:0008006" key="3">
    <source>
        <dbReference type="Google" id="ProtNLM"/>
    </source>
</evidence>
<proteinExistence type="predicted"/>
<dbReference type="EMBL" id="CAXAMN010002514">
    <property type="protein sequence ID" value="CAK8999999.1"/>
    <property type="molecule type" value="Genomic_DNA"/>
</dbReference>
<comment type="caution">
    <text evidence="1">The sequence shown here is derived from an EMBL/GenBank/DDBJ whole genome shotgun (WGS) entry which is preliminary data.</text>
</comment>
<evidence type="ECO:0000313" key="2">
    <source>
        <dbReference type="Proteomes" id="UP001642484"/>
    </source>
</evidence>
<protein>
    <recommendedName>
        <fullName evidence="3">Fe2OG dioxygenase domain-containing protein</fullName>
    </recommendedName>
</protein>
<dbReference type="Gene3D" id="2.60.120.590">
    <property type="entry name" value="Alpha-ketoglutarate-dependent dioxygenase AlkB-like"/>
    <property type="match status" value="1"/>
</dbReference>
<gene>
    <name evidence="1" type="ORF">CCMP2556_LOCUS5888</name>
</gene>
<dbReference type="Proteomes" id="UP001642484">
    <property type="component" value="Unassembled WGS sequence"/>
</dbReference>
<dbReference type="PANTHER" id="PTHR42256:SF1">
    <property type="entry name" value="FE2OG DIOXYGENASE DOMAIN-CONTAINING PROTEIN"/>
    <property type="match status" value="1"/>
</dbReference>
<sequence>MLALAALDRATPLALTRASHVVRAEAFETIRSLAEPKLGRARSEARTSALVLGAGCLLAQGLCSQSRSSMFIRSWSRRRLATVACSAHRRPHDAKDAKASRMARMTCCDEAPTQSPQERTLPEMTSETGILRPLPQRIRNDIGKFDTGRYANPNALEGEAYYLPGLNCRPDDRSVFQRLMLELDFKDCWLETGMKFSRQICIGDAETLAKAPTYRSIVERVSKVFGVRVVRTLVNLYRDGRDWCNLHSDQYHQGGYPIDLTVGATFGDPRRLLWVEKRNTRHKIELPQRNGDVFAFSDKINTTWRHMIPEEGPECGPRISVIVWCDRQESSNWLGSLGSFPHMLYHNPRGRGQDFKAKPQNRRAASSPILGPEQLLPEELEDALTNAKKAITLQGAQQVFAILRGIKLIENRTWAIPRGWYALHAGAQMINEERAQRTRKAWPEAPPEEELPHGAIAGLIYIDQNCKPRDCRKGYIWARGPICNVISRAVELPKPVRCRGDRGLWELRSSLKVRIRSELLRAGSCCEVKHFDLTPALGRADDSRCG</sequence>
<organism evidence="1 2">
    <name type="scientific">Durusdinium trenchii</name>
    <dbReference type="NCBI Taxonomy" id="1381693"/>
    <lineage>
        <taxon>Eukaryota</taxon>
        <taxon>Sar</taxon>
        <taxon>Alveolata</taxon>
        <taxon>Dinophyceae</taxon>
        <taxon>Suessiales</taxon>
        <taxon>Symbiodiniaceae</taxon>
        <taxon>Durusdinium</taxon>
    </lineage>
</organism>
<evidence type="ECO:0000313" key="1">
    <source>
        <dbReference type="EMBL" id="CAK8999999.1"/>
    </source>
</evidence>